<feature type="transmembrane region" description="Helical" evidence="1">
    <location>
        <begin position="65"/>
        <end position="81"/>
    </location>
</feature>
<protein>
    <submittedName>
        <fullName evidence="2">Membrane protein</fullName>
    </submittedName>
    <submittedName>
        <fullName evidence="3">YwiC-like protein</fullName>
    </submittedName>
</protein>
<dbReference type="AlphaFoldDB" id="A0A0D1Y338"/>
<dbReference type="EMBL" id="LGUG01000004">
    <property type="protein sequence ID" value="KON96450.1"/>
    <property type="molecule type" value="Genomic_DNA"/>
</dbReference>
<feature type="transmembrane region" description="Helical" evidence="1">
    <location>
        <begin position="140"/>
        <end position="159"/>
    </location>
</feature>
<dbReference type="Proteomes" id="UP000182836">
    <property type="component" value="Unassembled WGS sequence"/>
</dbReference>
<dbReference type="PATRIC" id="fig|47500.8.peg.1626"/>
<sequence length="241" mass="27646">MRPLIPKQHGAWAMLIVPFWLGVAASTFCFGHLLLFIGWFFLYLTSYAVLMLVKGKKTGLYRRWTAIYFSLAGLFIFIPVWQQPKLIGFGLLLLPFFAVSVYYSAKNRDRALINDISAIFVFSFAGAASYFYGANRLDEISLFIVFICFLFFLGSALYVKTMIREKNNPAYRNVSWGYHGVIVFVWLLFGEWLVCLAFLPSLFRAYAFYGRKLSILQVGVYEIANSVLFFFIITVAFSTVL</sequence>
<reference evidence="2 4" key="1">
    <citation type="submission" date="2015-07" db="EMBL/GenBank/DDBJ databases">
        <title>Fjat-14205 dsm 2895.</title>
        <authorList>
            <person name="Liu B."/>
            <person name="Wang J."/>
            <person name="Zhu Y."/>
            <person name="Liu G."/>
            <person name="Chen Q."/>
            <person name="Chen Z."/>
            <person name="Lan J."/>
            <person name="Che J."/>
            <person name="Ge C."/>
            <person name="Shi H."/>
            <person name="Pan Z."/>
            <person name="Liu X."/>
        </authorList>
    </citation>
    <scope>NUCLEOTIDE SEQUENCE [LARGE SCALE GENOMIC DNA]</scope>
    <source>
        <strain evidence="2 4">DSM 2895</strain>
    </source>
</reference>
<dbReference type="STRING" id="47500.AF333_14170"/>
<dbReference type="Pfam" id="PF14256">
    <property type="entry name" value="YwiC"/>
    <property type="match status" value="1"/>
</dbReference>
<accession>A0A0D1Y338</accession>
<evidence type="ECO:0000313" key="5">
    <source>
        <dbReference type="Proteomes" id="UP000182836"/>
    </source>
</evidence>
<dbReference type="InterPro" id="IPR025576">
    <property type="entry name" value="YwiC"/>
</dbReference>
<feature type="transmembrane region" description="Helical" evidence="1">
    <location>
        <begin position="112"/>
        <end position="134"/>
    </location>
</feature>
<keyword evidence="1" id="KW-0472">Membrane</keyword>
<gene>
    <name evidence="2" type="ORF">AF333_14170</name>
    <name evidence="3" type="ORF">SAMN04487909_10291</name>
</gene>
<dbReference type="RefSeq" id="WP_043064133.1">
    <property type="nucleotide sequence ID" value="NZ_BJOA01000015.1"/>
</dbReference>
<dbReference type="OrthoDB" id="2380563at2"/>
<feature type="transmembrane region" description="Helical" evidence="1">
    <location>
        <begin position="87"/>
        <end position="105"/>
    </location>
</feature>
<proteinExistence type="predicted"/>
<evidence type="ECO:0000313" key="3">
    <source>
        <dbReference type="EMBL" id="SDI20049.1"/>
    </source>
</evidence>
<organism evidence="2 4">
    <name type="scientific">Aneurinibacillus migulanus</name>
    <name type="common">Bacillus migulanus</name>
    <dbReference type="NCBI Taxonomy" id="47500"/>
    <lineage>
        <taxon>Bacteria</taxon>
        <taxon>Bacillati</taxon>
        <taxon>Bacillota</taxon>
        <taxon>Bacilli</taxon>
        <taxon>Bacillales</taxon>
        <taxon>Paenibacillaceae</taxon>
        <taxon>Aneurinibacillus group</taxon>
        <taxon>Aneurinibacillus</taxon>
    </lineage>
</organism>
<dbReference type="Proteomes" id="UP000037269">
    <property type="component" value="Unassembled WGS sequence"/>
</dbReference>
<keyword evidence="4" id="KW-1185">Reference proteome</keyword>
<feature type="transmembrane region" description="Helical" evidence="1">
    <location>
        <begin position="180"/>
        <end position="203"/>
    </location>
</feature>
<keyword evidence="1" id="KW-0812">Transmembrane</keyword>
<evidence type="ECO:0000313" key="4">
    <source>
        <dbReference type="Proteomes" id="UP000037269"/>
    </source>
</evidence>
<reference evidence="3 5" key="2">
    <citation type="submission" date="2016-10" db="EMBL/GenBank/DDBJ databases">
        <authorList>
            <person name="de Groot N.N."/>
        </authorList>
    </citation>
    <scope>NUCLEOTIDE SEQUENCE [LARGE SCALE GENOMIC DNA]</scope>
    <source>
        <strain evidence="3 5">DSM 2895</strain>
    </source>
</reference>
<evidence type="ECO:0000313" key="2">
    <source>
        <dbReference type="EMBL" id="KON96450.1"/>
    </source>
</evidence>
<name>A0A0D1Y338_ANEMI</name>
<dbReference type="GeneID" id="42306320"/>
<evidence type="ECO:0000256" key="1">
    <source>
        <dbReference type="SAM" id="Phobius"/>
    </source>
</evidence>
<keyword evidence="1" id="KW-1133">Transmembrane helix</keyword>
<dbReference type="EMBL" id="FNED01000002">
    <property type="protein sequence ID" value="SDI20049.1"/>
    <property type="molecule type" value="Genomic_DNA"/>
</dbReference>
<feature type="transmembrane region" description="Helical" evidence="1">
    <location>
        <begin position="223"/>
        <end position="240"/>
    </location>
</feature>